<dbReference type="EMBL" id="MU266406">
    <property type="protein sequence ID" value="KAH7925242.1"/>
    <property type="molecule type" value="Genomic_DNA"/>
</dbReference>
<dbReference type="Proteomes" id="UP000790709">
    <property type="component" value="Unassembled WGS sequence"/>
</dbReference>
<comment type="caution">
    <text evidence="1">The sequence shown here is derived from an EMBL/GenBank/DDBJ whole genome shotgun (WGS) entry which is preliminary data.</text>
</comment>
<organism evidence="1 2">
    <name type="scientific">Leucogyrophana mollusca</name>
    <dbReference type="NCBI Taxonomy" id="85980"/>
    <lineage>
        <taxon>Eukaryota</taxon>
        <taxon>Fungi</taxon>
        <taxon>Dikarya</taxon>
        <taxon>Basidiomycota</taxon>
        <taxon>Agaricomycotina</taxon>
        <taxon>Agaricomycetes</taxon>
        <taxon>Agaricomycetidae</taxon>
        <taxon>Boletales</taxon>
        <taxon>Boletales incertae sedis</taxon>
        <taxon>Leucogyrophana</taxon>
    </lineage>
</organism>
<evidence type="ECO:0000313" key="2">
    <source>
        <dbReference type="Proteomes" id="UP000790709"/>
    </source>
</evidence>
<reference evidence="1" key="1">
    <citation type="journal article" date="2021" name="New Phytol.">
        <title>Evolutionary innovations through gain and loss of genes in the ectomycorrhizal Boletales.</title>
        <authorList>
            <person name="Wu G."/>
            <person name="Miyauchi S."/>
            <person name="Morin E."/>
            <person name="Kuo A."/>
            <person name="Drula E."/>
            <person name="Varga T."/>
            <person name="Kohler A."/>
            <person name="Feng B."/>
            <person name="Cao Y."/>
            <person name="Lipzen A."/>
            <person name="Daum C."/>
            <person name="Hundley H."/>
            <person name="Pangilinan J."/>
            <person name="Johnson J."/>
            <person name="Barry K."/>
            <person name="LaButti K."/>
            <person name="Ng V."/>
            <person name="Ahrendt S."/>
            <person name="Min B."/>
            <person name="Choi I.G."/>
            <person name="Park H."/>
            <person name="Plett J.M."/>
            <person name="Magnuson J."/>
            <person name="Spatafora J.W."/>
            <person name="Nagy L.G."/>
            <person name="Henrissat B."/>
            <person name="Grigoriev I.V."/>
            <person name="Yang Z.L."/>
            <person name="Xu J."/>
            <person name="Martin F.M."/>
        </authorList>
    </citation>
    <scope>NUCLEOTIDE SEQUENCE</scope>
    <source>
        <strain evidence="1">KUC20120723A-06</strain>
    </source>
</reference>
<gene>
    <name evidence="1" type="ORF">BV22DRAFT_1034242</name>
</gene>
<name>A0ACB8BIA1_9AGAM</name>
<keyword evidence="2" id="KW-1185">Reference proteome</keyword>
<accession>A0ACB8BIA1</accession>
<proteinExistence type="predicted"/>
<evidence type="ECO:0000313" key="1">
    <source>
        <dbReference type="EMBL" id="KAH7925242.1"/>
    </source>
</evidence>
<sequence>MSKGIALVTGAAQGIGRAIALRLASDGFDVALNDLVAKKDLVDAVAREVNATGRRAFSVCTDVSVEAEVKGMIDEVVKALGGLDVMVANAGISGKFRHVVDATVEGWDTAFAINTRGVFLCYKHAARQMIAQGRGGRIIGASSAAGKRGWPVNAEYCASKFAIRGLTQSAALELGQHKITVNSYAPGIIDTPMLDALLLKNGGDLSKQAISATAAGYIGQPEDIASIVSYLASGEAHFVTGQSISVDGGMVLS</sequence>
<protein>
    <submittedName>
        <fullName evidence="1">NAD(P)-binding protein</fullName>
    </submittedName>
</protein>